<dbReference type="EMBL" id="JASAOF010000019">
    <property type="protein sequence ID" value="MDI2031579.1"/>
    <property type="molecule type" value="Genomic_DNA"/>
</dbReference>
<gene>
    <name evidence="1" type="ORF">QFW96_23325</name>
</gene>
<evidence type="ECO:0000313" key="1">
    <source>
        <dbReference type="EMBL" id="MDI2031579.1"/>
    </source>
</evidence>
<keyword evidence="2" id="KW-1185">Reference proteome</keyword>
<dbReference type="RefSeq" id="WP_281457852.1">
    <property type="nucleotide sequence ID" value="NZ_JASAOF010000019.1"/>
</dbReference>
<proteinExistence type="predicted"/>
<sequence>MQVQDPNSTWLRIRECVREWRAALDYVEMVPGPVEPHLTRADEMEVEVVELLEGLITWLDKGGRPPCELTDDRAWPVRGLN</sequence>
<protein>
    <submittedName>
        <fullName evidence="1">Uncharacterized protein</fullName>
    </submittedName>
</protein>
<reference evidence="1 2" key="1">
    <citation type="submission" date="2023-04" db="EMBL/GenBank/DDBJ databases">
        <title>Draft genome sequence of Saccharopolyspora sp. TS4A08 isolated from sweet potato rhizospheric soil.</title>
        <authorList>
            <person name="Suksaard P."/>
            <person name="Duangmal K."/>
        </authorList>
    </citation>
    <scope>NUCLEOTIDE SEQUENCE [LARGE SCALE GENOMIC DNA]</scope>
    <source>
        <strain evidence="1 2">TS4A08</strain>
    </source>
</reference>
<name>A0ABT6PU90_9PSEU</name>
<dbReference type="Proteomes" id="UP001237595">
    <property type="component" value="Unassembled WGS sequence"/>
</dbReference>
<accession>A0ABT6PU90</accession>
<organism evidence="1 2">
    <name type="scientific">Saccharopolyspora ipomoeae</name>
    <dbReference type="NCBI Taxonomy" id="3042027"/>
    <lineage>
        <taxon>Bacteria</taxon>
        <taxon>Bacillati</taxon>
        <taxon>Actinomycetota</taxon>
        <taxon>Actinomycetes</taxon>
        <taxon>Pseudonocardiales</taxon>
        <taxon>Pseudonocardiaceae</taxon>
        <taxon>Saccharopolyspora</taxon>
    </lineage>
</organism>
<evidence type="ECO:0000313" key="2">
    <source>
        <dbReference type="Proteomes" id="UP001237595"/>
    </source>
</evidence>
<comment type="caution">
    <text evidence="1">The sequence shown here is derived from an EMBL/GenBank/DDBJ whole genome shotgun (WGS) entry which is preliminary data.</text>
</comment>